<evidence type="ECO:0000259" key="4">
    <source>
        <dbReference type="Pfam" id="PF11938"/>
    </source>
</evidence>
<dbReference type="Proteomes" id="UP000053766">
    <property type="component" value="Unassembled WGS sequence"/>
</dbReference>
<keyword evidence="2 3" id="KW-0732">Signal</keyword>
<comment type="similarity">
    <text evidence="1">Belongs to the canopy family.</text>
</comment>
<organism evidence="5 6">
    <name type="scientific">Dictyocaulus viviparus</name>
    <name type="common">Bovine lungworm</name>
    <dbReference type="NCBI Taxonomy" id="29172"/>
    <lineage>
        <taxon>Eukaryota</taxon>
        <taxon>Metazoa</taxon>
        <taxon>Ecdysozoa</taxon>
        <taxon>Nematoda</taxon>
        <taxon>Chromadorea</taxon>
        <taxon>Rhabditida</taxon>
        <taxon>Rhabditina</taxon>
        <taxon>Rhabditomorpha</taxon>
        <taxon>Strongyloidea</taxon>
        <taxon>Metastrongylidae</taxon>
        <taxon>Dictyocaulus</taxon>
    </lineage>
</organism>
<protein>
    <recommendedName>
        <fullName evidence="4">DUF3456 domain-containing protein</fullName>
    </recommendedName>
</protein>
<dbReference type="PANTHER" id="PTHR15382:SF8">
    <property type="entry name" value="CANOPY B"/>
    <property type="match status" value="1"/>
</dbReference>
<gene>
    <name evidence="5" type="ORF">DICVIV_09801</name>
</gene>
<sequence>MHFVFLSFLLFSCFLLLRTASNNIDYPSKCESCAIFARDLNLLANRITTRSETSFIELMEKFCISMLNYKVHKNRSGLSRFSAKETETMEALKSLRSSGVKVDLGMPYEMWNAPAAEATVLKQDCELILALNEDLLEDWFLSGSKDPLEVLLCKERFLRSGEDNCLINEHLNHEL</sequence>
<evidence type="ECO:0000313" key="6">
    <source>
        <dbReference type="Proteomes" id="UP000053766"/>
    </source>
</evidence>
<evidence type="ECO:0000256" key="3">
    <source>
        <dbReference type="SAM" id="SignalP"/>
    </source>
</evidence>
<dbReference type="AlphaFoldDB" id="A0A0D8XHR4"/>
<keyword evidence="6" id="KW-1185">Reference proteome</keyword>
<accession>A0A0D8XHR4</accession>
<evidence type="ECO:0000256" key="1">
    <source>
        <dbReference type="ARBA" id="ARBA00007285"/>
    </source>
</evidence>
<evidence type="ECO:0000313" key="5">
    <source>
        <dbReference type="EMBL" id="KJH44168.1"/>
    </source>
</evidence>
<feature type="chain" id="PRO_5002335850" description="DUF3456 domain-containing protein" evidence="3">
    <location>
        <begin position="22"/>
        <end position="175"/>
    </location>
</feature>
<evidence type="ECO:0000256" key="2">
    <source>
        <dbReference type="ARBA" id="ARBA00022729"/>
    </source>
</evidence>
<dbReference type="OrthoDB" id="10257739at2759"/>
<dbReference type="InterPro" id="IPR021852">
    <property type="entry name" value="DUF3456"/>
</dbReference>
<feature type="signal peptide" evidence="3">
    <location>
        <begin position="1"/>
        <end position="21"/>
    </location>
</feature>
<feature type="domain" description="DUF3456" evidence="4">
    <location>
        <begin position="49"/>
        <end position="162"/>
    </location>
</feature>
<dbReference type="Pfam" id="PF11938">
    <property type="entry name" value="DUF3456"/>
    <property type="match status" value="1"/>
</dbReference>
<reference evidence="6" key="2">
    <citation type="journal article" date="2016" name="Sci. Rep.">
        <title>Dictyocaulus viviparus genome, variome and transcriptome elucidate lungworm biology and support future intervention.</title>
        <authorList>
            <person name="McNulty S.N."/>
            <person name="Strube C."/>
            <person name="Rosa B.A."/>
            <person name="Martin J.C."/>
            <person name="Tyagi R."/>
            <person name="Choi Y.J."/>
            <person name="Wang Q."/>
            <person name="Hallsworth Pepin K."/>
            <person name="Zhang X."/>
            <person name="Ozersky P."/>
            <person name="Wilson R.K."/>
            <person name="Sternberg P.W."/>
            <person name="Gasser R.B."/>
            <person name="Mitreva M."/>
        </authorList>
    </citation>
    <scope>NUCLEOTIDE SEQUENCE [LARGE SCALE GENOMIC DNA]</scope>
    <source>
        <strain evidence="6">HannoverDv2000</strain>
    </source>
</reference>
<name>A0A0D8XHR4_DICVI</name>
<proteinExistence type="inferred from homology"/>
<dbReference type="PANTHER" id="PTHR15382">
    <property type="entry name" value="CTG4A-RELATED"/>
    <property type="match status" value="1"/>
</dbReference>
<reference evidence="5 6" key="1">
    <citation type="submission" date="2013-11" db="EMBL/GenBank/DDBJ databases">
        <title>Draft genome of the bovine lungworm Dictyocaulus viviparus.</title>
        <authorList>
            <person name="Mitreva M."/>
        </authorList>
    </citation>
    <scope>NUCLEOTIDE SEQUENCE [LARGE SCALE GENOMIC DNA]</scope>
    <source>
        <strain evidence="5 6">HannoverDv2000</strain>
    </source>
</reference>
<dbReference type="STRING" id="29172.A0A0D8XHR4"/>
<dbReference type="EMBL" id="KN716493">
    <property type="protein sequence ID" value="KJH44168.1"/>
    <property type="molecule type" value="Genomic_DNA"/>
</dbReference>